<feature type="transmembrane region" description="Helical" evidence="1">
    <location>
        <begin position="130"/>
        <end position="154"/>
    </location>
</feature>
<evidence type="ECO:0000256" key="1">
    <source>
        <dbReference type="SAM" id="Phobius"/>
    </source>
</evidence>
<proteinExistence type="predicted"/>
<gene>
    <name evidence="2" type="ORF">OSR52_10860</name>
</gene>
<organism evidence="2 3">
    <name type="scientific">Galbibacter pacificus</name>
    <dbReference type="NCBI Taxonomy" id="2996052"/>
    <lineage>
        <taxon>Bacteria</taxon>
        <taxon>Pseudomonadati</taxon>
        <taxon>Bacteroidota</taxon>
        <taxon>Flavobacteriia</taxon>
        <taxon>Flavobacteriales</taxon>
        <taxon>Flavobacteriaceae</taxon>
        <taxon>Galbibacter</taxon>
    </lineage>
</organism>
<dbReference type="Proteomes" id="UP001153642">
    <property type="component" value="Unassembled WGS sequence"/>
</dbReference>
<dbReference type="EMBL" id="JAPMUA010000003">
    <property type="protein sequence ID" value="MDG3586372.1"/>
    <property type="molecule type" value="Genomic_DNA"/>
</dbReference>
<comment type="caution">
    <text evidence="2">The sequence shown here is derived from an EMBL/GenBank/DDBJ whole genome shotgun (WGS) entry which is preliminary data.</text>
</comment>
<sequence length="349" mass="39858">MKNRVLLKYHSYFGIIAGTFLFVMGITGSVLVFTEDIDLLLFNKYEVESNTTDLKLDRATAAVQEKFPDWGTRIIKFGKGKTILFNLRRPEARKYVFVNPGTGNIIKVINANTHFTKWILKLHYSLHSGIIGRFLVLFAGIVFFLSLLTGIILYRKMIFKTVLFKTKIKKSNKRTFYSALHRYVGVWALLLNLVIAITGIFLAYKVVNSGLSESIEPSPPIVKTSLEASLIKLEKEYPNFKASYIRLPSSEKGDIIFNGTFKNDPFYLSKYYNKVSVDYKTGAVVSIDRINEADFITKFNSSILPLHFGQYGGWVSKVMYCIVGLSGPFLSISGYFIWLKRKKLRHLRN</sequence>
<feature type="transmembrane region" description="Helical" evidence="1">
    <location>
        <begin position="12"/>
        <end position="33"/>
    </location>
</feature>
<protein>
    <submittedName>
        <fullName evidence="2">PepSY-associated TM helix domain-containing protein</fullName>
    </submittedName>
</protein>
<reference evidence="2" key="1">
    <citation type="submission" date="2022-11" db="EMBL/GenBank/DDBJ databases">
        <title>High-quality draft genome sequence of Galbibacter sp. strain CMA-7.</title>
        <authorList>
            <person name="Wei L."/>
            <person name="Dong C."/>
            <person name="Shao Z."/>
        </authorList>
    </citation>
    <scope>NUCLEOTIDE SEQUENCE</scope>
    <source>
        <strain evidence="2">CMA-7</strain>
    </source>
</reference>
<feature type="transmembrane region" description="Helical" evidence="1">
    <location>
        <begin position="314"/>
        <end position="338"/>
    </location>
</feature>
<evidence type="ECO:0000313" key="3">
    <source>
        <dbReference type="Proteomes" id="UP001153642"/>
    </source>
</evidence>
<keyword evidence="1" id="KW-0472">Membrane</keyword>
<keyword evidence="3" id="KW-1185">Reference proteome</keyword>
<dbReference type="Pfam" id="PF03929">
    <property type="entry name" value="PepSY_TM"/>
    <property type="match status" value="1"/>
</dbReference>
<accession>A0ABT6FTD6</accession>
<dbReference type="PANTHER" id="PTHR34219">
    <property type="entry name" value="IRON-REGULATED INNER MEMBRANE PROTEIN-RELATED"/>
    <property type="match status" value="1"/>
</dbReference>
<dbReference type="RefSeq" id="WP_277899723.1">
    <property type="nucleotide sequence ID" value="NZ_JAPMUA010000003.1"/>
</dbReference>
<keyword evidence="1" id="KW-0812">Transmembrane</keyword>
<name>A0ABT6FTD6_9FLAO</name>
<evidence type="ECO:0000313" key="2">
    <source>
        <dbReference type="EMBL" id="MDG3586372.1"/>
    </source>
</evidence>
<keyword evidence="1" id="KW-1133">Transmembrane helix</keyword>
<dbReference type="InterPro" id="IPR005625">
    <property type="entry name" value="PepSY-ass_TM"/>
</dbReference>
<feature type="transmembrane region" description="Helical" evidence="1">
    <location>
        <begin position="175"/>
        <end position="204"/>
    </location>
</feature>